<feature type="transmembrane region" description="Helical" evidence="1">
    <location>
        <begin position="96"/>
        <end position="114"/>
    </location>
</feature>
<sequence>MNLKIKHSIGLSFIIGIIAVHFILIYQLLEGEQIINLYIGMLFLHTIPWAFYLFLGNLILLKLSFNEKWGLLFTGFILIVLLINCILKIATNFDYLAVYYVFVFLFCLLLVRYWNKNLKT</sequence>
<organism evidence="2 3">
    <name type="scientific">Flavobacterium jumunjinense</name>
    <dbReference type="NCBI Taxonomy" id="998845"/>
    <lineage>
        <taxon>Bacteria</taxon>
        <taxon>Pseudomonadati</taxon>
        <taxon>Bacteroidota</taxon>
        <taxon>Flavobacteriia</taxon>
        <taxon>Flavobacteriales</taxon>
        <taxon>Flavobacteriaceae</taxon>
        <taxon>Flavobacterium</taxon>
    </lineage>
</organism>
<dbReference type="EMBL" id="JBHMEY010000009">
    <property type="protein sequence ID" value="MFB9095680.1"/>
    <property type="molecule type" value="Genomic_DNA"/>
</dbReference>
<reference evidence="2 3" key="1">
    <citation type="submission" date="2024-09" db="EMBL/GenBank/DDBJ databases">
        <authorList>
            <person name="Sun Q."/>
            <person name="Mori K."/>
        </authorList>
    </citation>
    <scope>NUCLEOTIDE SEQUENCE [LARGE SCALE GENOMIC DNA]</scope>
    <source>
        <strain evidence="2 3">CECT 7955</strain>
    </source>
</reference>
<dbReference type="RefSeq" id="WP_236455053.1">
    <property type="nucleotide sequence ID" value="NZ_CBCSGE010000004.1"/>
</dbReference>
<keyword evidence="1" id="KW-1133">Transmembrane helix</keyword>
<proteinExistence type="predicted"/>
<keyword evidence="1" id="KW-0472">Membrane</keyword>
<gene>
    <name evidence="2" type="ORF">ACFFVF_04080</name>
</gene>
<keyword evidence="3" id="KW-1185">Reference proteome</keyword>
<evidence type="ECO:0000313" key="3">
    <source>
        <dbReference type="Proteomes" id="UP001589607"/>
    </source>
</evidence>
<evidence type="ECO:0000313" key="2">
    <source>
        <dbReference type="EMBL" id="MFB9095680.1"/>
    </source>
</evidence>
<accession>A0ABV5GLC3</accession>
<feature type="transmembrane region" description="Helical" evidence="1">
    <location>
        <begin position="9"/>
        <end position="29"/>
    </location>
</feature>
<feature type="transmembrane region" description="Helical" evidence="1">
    <location>
        <begin position="35"/>
        <end position="59"/>
    </location>
</feature>
<dbReference type="Proteomes" id="UP001589607">
    <property type="component" value="Unassembled WGS sequence"/>
</dbReference>
<evidence type="ECO:0000256" key="1">
    <source>
        <dbReference type="SAM" id="Phobius"/>
    </source>
</evidence>
<keyword evidence="1" id="KW-0812">Transmembrane</keyword>
<comment type="caution">
    <text evidence="2">The sequence shown here is derived from an EMBL/GenBank/DDBJ whole genome shotgun (WGS) entry which is preliminary data.</text>
</comment>
<protein>
    <submittedName>
        <fullName evidence="2">Uncharacterized protein</fullName>
    </submittedName>
</protein>
<name>A0ABV5GLC3_9FLAO</name>
<feature type="transmembrane region" description="Helical" evidence="1">
    <location>
        <begin position="71"/>
        <end position="90"/>
    </location>
</feature>